<dbReference type="Pfam" id="PF14285">
    <property type="entry name" value="DUF4367"/>
    <property type="match status" value="1"/>
</dbReference>
<organism evidence="3 4">
    <name type="scientific">Paenibacillus apis</name>
    <dbReference type="NCBI Taxonomy" id="1792174"/>
    <lineage>
        <taxon>Bacteria</taxon>
        <taxon>Bacillati</taxon>
        <taxon>Bacillota</taxon>
        <taxon>Bacilli</taxon>
        <taxon>Bacillales</taxon>
        <taxon>Paenibacillaceae</taxon>
        <taxon>Paenibacillus</taxon>
    </lineage>
</organism>
<dbReference type="PANTHER" id="PTHR37507">
    <property type="entry name" value="SPORULATION PROTEIN YDCC"/>
    <property type="match status" value="1"/>
</dbReference>
<dbReference type="PANTHER" id="PTHR37507:SF2">
    <property type="entry name" value="SPORULATION PROTEIN YDCC"/>
    <property type="match status" value="1"/>
</dbReference>
<protein>
    <recommendedName>
        <fullName evidence="2">DUF4367 domain-containing protein</fullName>
    </recommendedName>
</protein>
<dbReference type="EMBL" id="BORS01000018">
    <property type="protein sequence ID" value="GIO44426.1"/>
    <property type="molecule type" value="Genomic_DNA"/>
</dbReference>
<evidence type="ECO:0000313" key="3">
    <source>
        <dbReference type="EMBL" id="GIO44426.1"/>
    </source>
</evidence>
<proteinExistence type="predicted"/>
<dbReference type="InterPro" id="IPR025377">
    <property type="entry name" value="DUF4367"/>
</dbReference>
<dbReference type="InterPro" id="IPR052944">
    <property type="entry name" value="Sporulation_related"/>
</dbReference>
<dbReference type="RefSeq" id="WP_301630223.1">
    <property type="nucleotide sequence ID" value="NZ_BORS01000018.1"/>
</dbReference>
<keyword evidence="4" id="KW-1185">Reference proteome</keyword>
<evidence type="ECO:0000256" key="1">
    <source>
        <dbReference type="SAM" id="Phobius"/>
    </source>
</evidence>
<keyword evidence="1" id="KW-1133">Transmembrane helix</keyword>
<evidence type="ECO:0000259" key="2">
    <source>
        <dbReference type="Pfam" id="PF14285"/>
    </source>
</evidence>
<dbReference type="AlphaFoldDB" id="A0A920CKY1"/>
<name>A0A920CKY1_9BACL</name>
<keyword evidence="1" id="KW-0812">Transmembrane</keyword>
<sequence>MKPNTSANAFTNSLDDYLNHGKMPSETEMHDPEVADLLALGKKLSEIDFDAKAYKAQAREEVFAASAASDSATNWQKRWFIKGAIAAAAVSLFVGVMFSPPAIAGEWMGKIIKTLSLGYIEIQQVEPQLEGENISVPYELQGKIFDEHGNALTQMSVSTQKVYTADGEEIEEYRDGVIITKQDAERDLNEIGMTTIHDAAKLNDHTNFEVKVPAYLPEGYQFERAEQYNNDDGLPAPEYINLYYRNTQGQELKLFQREASEETAYGLSTESRVEEIEINGQPAALIGNSSIDWQSDGVLYSLAADKTGQSLNKEELIKIAESIK</sequence>
<feature type="transmembrane region" description="Helical" evidence="1">
    <location>
        <begin position="79"/>
        <end position="98"/>
    </location>
</feature>
<keyword evidence="1" id="KW-0472">Membrane</keyword>
<gene>
    <name evidence="3" type="ORF">J41TS4_41840</name>
</gene>
<evidence type="ECO:0000313" key="4">
    <source>
        <dbReference type="Proteomes" id="UP000678895"/>
    </source>
</evidence>
<dbReference type="Proteomes" id="UP000678895">
    <property type="component" value="Unassembled WGS sequence"/>
</dbReference>
<feature type="domain" description="DUF4367" evidence="2">
    <location>
        <begin position="212"/>
        <end position="323"/>
    </location>
</feature>
<comment type="caution">
    <text evidence="3">The sequence shown here is derived from an EMBL/GenBank/DDBJ whole genome shotgun (WGS) entry which is preliminary data.</text>
</comment>
<reference evidence="3" key="1">
    <citation type="submission" date="2021-03" db="EMBL/GenBank/DDBJ databases">
        <title>Antimicrobial resistance genes in bacteria isolated from Japanese honey, and their potential for conferring macrolide and lincosamide resistance in the American foulbrood pathogen Paenibacillus larvae.</title>
        <authorList>
            <person name="Okamoto M."/>
            <person name="Kumagai M."/>
            <person name="Kanamori H."/>
            <person name="Takamatsu D."/>
        </authorList>
    </citation>
    <scope>NUCLEOTIDE SEQUENCE</scope>
    <source>
        <strain evidence="3">J41TS4</strain>
    </source>
</reference>
<accession>A0A920CKY1</accession>